<protein>
    <submittedName>
        <fullName evidence="1">Uncharacterized protein</fullName>
    </submittedName>
</protein>
<dbReference type="AlphaFoldDB" id="A0A1G8DA33"/>
<evidence type="ECO:0000313" key="2">
    <source>
        <dbReference type="Proteomes" id="UP000198606"/>
    </source>
</evidence>
<reference evidence="1 2" key="1">
    <citation type="submission" date="2016-10" db="EMBL/GenBank/DDBJ databases">
        <authorList>
            <person name="de Groot N.N."/>
        </authorList>
    </citation>
    <scope>NUCLEOTIDE SEQUENCE [LARGE SCALE GENOMIC DNA]</scope>
    <source>
        <strain evidence="1 2">LMG 18387</strain>
    </source>
</reference>
<name>A0A1G8DA33_9GAMM</name>
<sequence>MSWHPQSARNRTVIKKRQPGHTWLAFCCSAWLFDQSVYWNSLMIFCTPDVPCTTLLAALASWRLTTPSM</sequence>
<dbReference type="EMBL" id="FNDG01000005">
    <property type="protein sequence ID" value="SDH54443.1"/>
    <property type="molecule type" value="Genomic_DNA"/>
</dbReference>
<proteinExistence type="predicted"/>
<evidence type="ECO:0000313" key="1">
    <source>
        <dbReference type="EMBL" id="SDH54443.1"/>
    </source>
</evidence>
<gene>
    <name evidence="1" type="ORF">SAMN05216588_105186</name>
</gene>
<organism evidence="1 2">
    <name type="scientific">Phytopseudomonas flavescens</name>
    <dbReference type="NCBI Taxonomy" id="29435"/>
    <lineage>
        <taxon>Bacteria</taxon>
        <taxon>Pseudomonadati</taxon>
        <taxon>Pseudomonadota</taxon>
        <taxon>Gammaproteobacteria</taxon>
        <taxon>Pseudomonadales</taxon>
        <taxon>Pseudomonadaceae</taxon>
        <taxon>Phytopseudomonas</taxon>
    </lineage>
</organism>
<dbReference type="Proteomes" id="UP000198606">
    <property type="component" value="Unassembled WGS sequence"/>
</dbReference>
<accession>A0A1G8DA33</accession>